<keyword evidence="1" id="KW-0472">Membrane</keyword>
<accession>A0A5J5HMD8</accession>
<evidence type="ECO:0000313" key="2">
    <source>
        <dbReference type="EMBL" id="KAA9021730.1"/>
    </source>
</evidence>
<sequence length="259" mass="30273">MNIQQFYQQSAQASLNASLAAFIPSIALLIYAYFIAQNFQLSILVIPFLIYSFFCYQKFLIHQNRAKEVKLSPLNNEPSRANIFEKKLLITFMPAPSLRMIFFTPNGMKAGEIRDESFLFIRWFLPNFIDKLLMKKYVLYDDLDRPIAFYHDLKDRILIISPNHQEMAAIYKTKNGKKKEFFFETKSVLVNNNSLQDYSFITSDGTQLVKVQTGWMPLEWGQRFVDANTPILSMKEDLSESESIQLFSLFITLYKYGNH</sequence>
<dbReference type="RefSeq" id="WP_150441257.1">
    <property type="nucleotide sequence ID" value="NZ_VYKL01000026.1"/>
</dbReference>
<evidence type="ECO:0000256" key="1">
    <source>
        <dbReference type="SAM" id="Phobius"/>
    </source>
</evidence>
<dbReference type="Proteomes" id="UP000326671">
    <property type="component" value="Unassembled WGS sequence"/>
</dbReference>
<name>A0A5J5HMD8_9BACI</name>
<reference evidence="2 3" key="1">
    <citation type="submission" date="2019-09" db="EMBL/GenBank/DDBJ databases">
        <title>Whole genome sequences of isolates from the Mars Exploration Rovers.</title>
        <authorList>
            <person name="Seuylemezian A."/>
            <person name="Vaishampayan P."/>
        </authorList>
    </citation>
    <scope>NUCLEOTIDE SEQUENCE [LARGE SCALE GENOMIC DNA]</scope>
    <source>
        <strain evidence="2 3">MER_TA_151</strain>
    </source>
</reference>
<keyword evidence="1" id="KW-1133">Transmembrane helix</keyword>
<evidence type="ECO:0000313" key="3">
    <source>
        <dbReference type="Proteomes" id="UP000326671"/>
    </source>
</evidence>
<gene>
    <name evidence="2" type="ORF">F4V44_17285</name>
</gene>
<keyword evidence="3" id="KW-1185">Reference proteome</keyword>
<dbReference type="OrthoDB" id="2924197at2"/>
<proteinExistence type="predicted"/>
<comment type="caution">
    <text evidence="2">The sequence shown here is derived from an EMBL/GenBank/DDBJ whole genome shotgun (WGS) entry which is preliminary data.</text>
</comment>
<organism evidence="2 3">
    <name type="scientific">Niallia endozanthoxylica</name>
    <dbReference type="NCBI Taxonomy" id="2036016"/>
    <lineage>
        <taxon>Bacteria</taxon>
        <taxon>Bacillati</taxon>
        <taxon>Bacillota</taxon>
        <taxon>Bacilli</taxon>
        <taxon>Bacillales</taxon>
        <taxon>Bacillaceae</taxon>
        <taxon>Niallia</taxon>
    </lineage>
</organism>
<keyword evidence="1" id="KW-0812">Transmembrane</keyword>
<protein>
    <submittedName>
        <fullName evidence="2">Uncharacterized protein</fullName>
    </submittedName>
</protein>
<dbReference type="AlphaFoldDB" id="A0A5J5HMD8"/>
<feature type="transmembrane region" description="Helical" evidence="1">
    <location>
        <begin position="12"/>
        <end position="35"/>
    </location>
</feature>
<dbReference type="EMBL" id="VYKL01000026">
    <property type="protein sequence ID" value="KAA9021730.1"/>
    <property type="molecule type" value="Genomic_DNA"/>
</dbReference>
<feature type="transmembrane region" description="Helical" evidence="1">
    <location>
        <begin position="41"/>
        <end position="61"/>
    </location>
</feature>